<dbReference type="SUPFAM" id="SSF52540">
    <property type="entry name" value="P-loop containing nucleoside triphosphate hydrolases"/>
    <property type="match status" value="1"/>
</dbReference>
<dbReference type="InterPro" id="IPR001650">
    <property type="entry name" value="Helicase_C-like"/>
</dbReference>
<proteinExistence type="predicted"/>
<keyword evidence="8" id="KW-1185">Reference proteome</keyword>
<accession>D3SMI4</accession>
<organism evidence="7 8">
    <name type="scientific">Thermocrinis albus (strain DSM 14484 / JCM 11386 / HI 11/12)</name>
    <dbReference type="NCBI Taxonomy" id="638303"/>
    <lineage>
        <taxon>Bacteria</taxon>
        <taxon>Pseudomonadati</taxon>
        <taxon>Aquificota</taxon>
        <taxon>Aquificia</taxon>
        <taxon>Aquificales</taxon>
        <taxon>Aquificaceae</taxon>
        <taxon>Thermocrinis</taxon>
    </lineage>
</organism>
<evidence type="ECO:0000313" key="7">
    <source>
        <dbReference type="EMBL" id="ADC89964.1"/>
    </source>
</evidence>
<keyword evidence="1" id="KW-0547">Nucleotide-binding</keyword>
<dbReference type="SMART" id="SM00490">
    <property type="entry name" value="HELICc"/>
    <property type="match status" value="1"/>
</dbReference>
<name>D3SMI4_THEAH</name>
<keyword evidence="2" id="KW-0378">Hydrolase</keyword>
<dbReference type="OrthoDB" id="9807155at2"/>
<dbReference type="KEGG" id="tal:Thal_1333"/>
<dbReference type="PROSITE" id="PS51192">
    <property type="entry name" value="HELICASE_ATP_BIND_1"/>
    <property type="match status" value="1"/>
</dbReference>
<evidence type="ECO:0000256" key="1">
    <source>
        <dbReference type="ARBA" id="ARBA00022741"/>
    </source>
</evidence>
<evidence type="ECO:0000313" key="8">
    <source>
        <dbReference type="Proteomes" id="UP000002043"/>
    </source>
</evidence>
<reference evidence="8" key="1">
    <citation type="journal article" date="2010" name="Stand. Genomic Sci.">
        <title>Complete genome sequence of Thermocrinis albus type strain (HI 11/12T).</title>
        <authorList>
            <person name="Wirth R."/>
            <person name="Sikorski J."/>
            <person name="Brambilla E."/>
            <person name="Misra M."/>
            <person name="Lapidus A."/>
            <person name="Copeland A."/>
            <person name="Nolan M."/>
            <person name="Lucas S."/>
            <person name="Chen F."/>
            <person name="Tice H."/>
            <person name="Cheng J.F."/>
            <person name="Han C."/>
            <person name="Detter J.C."/>
            <person name="Tapia R."/>
            <person name="Bruce D."/>
            <person name="Goodwin L."/>
            <person name="Pitluck S."/>
            <person name="Pati A."/>
            <person name="Anderson I."/>
            <person name="Ivanova N."/>
            <person name="Mavromatis K."/>
            <person name="Mikhailova N."/>
            <person name="Chen A."/>
            <person name="Palaniappan K."/>
            <person name="Bilek Y."/>
            <person name="Hader T."/>
            <person name="Land M."/>
            <person name="Hauser L."/>
            <person name="Chang Y.J."/>
            <person name="Jeffries C.D."/>
            <person name="Tindall B.J."/>
            <person name="Rohde M."/>
            <person name="Goker M."/>
            <person name="Bristow J."/>
            <person name="Eisen J.A."/>
            <person name="Markowitz V."/>
            <person name="Hugenholtz P."/>
            <person name="Kyrpides N.C."/>
            <person name="Klenk H.P."/>
        </authorList>
    </citation>
    <scope>NUCLEOTIDE SEQUENCE [LARGE SCALE GENOMIC DNA]</scope>
    <source>
        <strain evidence="8">DSM 14484 / JCM 11386 / HI 11/12</strain>
    </source>
</reference>
<evidence type="ECO:0000256" key="3">
    <source>
        <dbReference type="ARBA" id="ARBA00022806"/>
    </source>
</evidence>
<dbReference type="GO" id="GO:0016787">
    <property type="term" value="F:hydrolase activity"/>
    <property type="evidence" value="ECO:0007669"/>
    <property type="project" value="UniProtKB-KW"/>
</dbReference>
<dbReference type="GO" id="GO:0004386">
    <property type="term" value="F:helicase activity"/>
    <property type="evidence" value="ECO:0007669"/>
    <property type="project" value="UniProtKB-KW"/>
</dbReference>
<dbReference type="InterPro" id="IPR011545">
    <property type="entry name" value="DEAD/DEAH_box_helicase_dom"/>
</dbReference>
<dbReference type="AlphaFoldDB" id="D3SMI4"/>
<dbReference type="STRING" id="638303.Thal_1333"/>
<sequence length="742" mass="85692">MRKIKLLTESYFSLSPPEGKAVWVEEPYWEKNISPLLPAYLLDERVPHPLLNPLQTVFFHTYEGGSALVCAPTSAGKSLLALIFMKRQKEGRLVYTAPTRSLVYEKARELRRYYGKDLEVRTGDRVIESIKEVKGRVVVATYESFVSALRNRSDWTEDVVGVVVDEVHQILKRWVVEELMVYALDRGIPLLGLSATVPGAEELASWMKVDLFLQSAWRPVPLHRRIHDLKELLGKDIKINTRDDEKVAHALLQTLYQLKKPGEKVILFVPKKSLGWKFLEICEREKIGVFNETVPFEKEEREPEVAFHNADVPKEERDAIEKAFRDGSLDILVATQTLAYGVNLPADRVVIYVNIFPERGGLWKIFPDLLDILQMEGRAGRLGIREEGFSDLLVYGRRKDILKENLQCALQDSKSWETSIGKDTLSFLVLLGHLYHGKDFVRFLMRFRACKNLNRNTLSEVEEFLYNHGFLSGGKPTPKGFLCVRTGIYPTYLEEFLRRQRLDLDPVIAIRPLLYTKKLDGLLDFVKGGESFEEDFHYVLTQITPCGERCFEDNTHQFFFYVEGLTFKYPNISHPPGEFSYLGTDALWLLRLMLDLQRYGMCDYGEEMILRLVHSVKYGVRPEYSSIAGVKGIGHIRANLLRRFLHREGIPAPPLGEKVEYLLQSIKDRENSLLEILVEERGLDKEKATKEVKKLTELLERNKEGHLFDDKILMLYAFLQEGPRALRMSKRDMLKLVRVYRE</sequence>
<dbReference type="Gene3D" id="3.40.50.300">
    <property type="entry name" value="P-loop containing nucleotide triphosphate hydrolases"/>
    <property type="match status" value="2"/>
</dbReference>
<dbReference type="InterPro" id="IPR050474">
    <property type="entry name" value="Hel308_SKI2-like"/>
</dbReference>
<evidence type="ECO:0000259" key="5">
    <source>
        <dbReference type="PROSITE" id="PS51192"/>
    </source>
</evidence>
<gene>
    <name evidence="7" type="ordered locus">Thal_1333</name>
</gene>
<dbReference type="GO" id="GO:0005524">
    <property type="term" value="F:ATP binding"/>
    <property type="evidence" value="ECO:0007669"/>
    <property type="project" value="UniProtKB-KW"/>
</dbReference>
<dbReference type="Pfam" id="PF00271">
    <property type="entry name" value="Helicase_C"/>
    <property type="match status" value="1"/>
</dbReference>
<evidence type="ECO:0000256" key="4">
    <source>
        <dbReference type="ARBA" id="ARBA00022840"/>
    </source>
</evidence>
<dbReference type="Pfam" id="PF00270">
    <property type="entry name" value="DEAD"/>
    <property type="match status" value="1"/>
</dbReference>
<dbReference type="InterPro" id="IPR027417">
    <property type="entry name" value="P-loop_NTPase"/>
</dbReference>
<evidence type="ECO:0000256" key="2">
    <source>
        <dbReference type="ARBA" id="ARBA00022801"/>
    </source>
</evidence>
<evidence type="ECO:0000259" key="6">
    <source>
        <dbReference type="PROSITE" id="PS51194"/>
    </source>
</evidence>
<keyword evidence="3 7" id="KW-0347">Helicase</keyword>
<dbReference type="SMART" id="SM00487">
    <property type="entry name" value="DEXDc"/>
    <property type="match status" value="1"/>
</dbReference>
<protein>
    <submittedName>
        <fullName evidence="7">DEAD/DEAH box helicase domain protein</fullName>
    </submittedName>
</protein>
<dbReference type="PROSITE" id="PS51194">
    <property type="entry name" value="HELICASE_CTER"/>
    <property type="match status" value="1"/>
</dbReference>
<dbReference type="GO" id="GO:0003676">
    <property type="term" value="F:nucleic acid binding"/>
    <property type="evidence" value="ECO:0007669"/>
    <property type="project" value="InterPro"/>
</dbReference>
<dbReference type="InterPro" id="IPR014001">
    <property type="entry name" value="Helicase_ATP-bd"/>
</dbReference>
<dbReference type="PANTHER" id="PTHR47961">
    <property type="entry name" value="DNA POLYMERASE THETA, PUTATIVE (AFU_ORTHOLOGUE AFUA_1G05260)-RELATED"/>
    <property type="match status" value="1"/>
</dbReference>
<dbReference type="HOGENOM" id="CLU_372908_0_0_0"/>
<feature type="domain" description="Helicase ATP-binding" evidence="5">
    <location>
        <begin position="58"/>
        <end position="215"/>
    </location>
</feature>
<dbReference type="PANTHER" id="PTHR47961:SF6">
    <property type="entry name" value="DNA-DIRECTED DNA POLYMERASE"/>
    <property type="match status" value="1"/>
</dbReference>
<feature type="domain" description="Helicase C-terminal" evidence="6">
    <location>
        <begin position="250"/>
        <end position="421"/>
    </location>
</feature>
<dbReference type="EMBL" id="CP001931">
    <property type="protein sequence ID" value="ADC89964.1"/>
    <property type="molecule type" value="Genomic_DNA"/>
</dbReference>
<dbReference type="RefSeq" id="WP_012992370.1">
    <property type="nucleotide sequence ID" value="NC_013894.1"/>
</dbReference>
<keyword evidence="4" id="KW-0067">ATP-binding</keyword>
<dbReference type="Proteomes" id="UP000002043">
    <property type="component" value="Chromosome"/>
</dbReference>
<dbReference type="eggNOG" id="COG1204">
    <property type="taxonomic scope" value="Bacteria"/>
</dbReference>